<sequence length="283" mass="33354">MNPQLGICIHGVGVEYIQKHEYKRIQLCHKFSGAGDITSLLRMNKNHPIRVSYHAPVFHQVDPTLTYYLNSNFRLREATFEILEINLKMAQSLPTDYVIIHFTSNSMNENITDHELRHFANKSAERIDMLSRQYELPIYLEYTSYNNRFDKPEDFVEVVKDYDNLGICLDIGHLYMVCQTYGLDYFTELEKLLPYTKVMYLWNVTSKECMQEYGYIPVHPSQKSEDGWIDIEETLNLALNYNKDIYIIFEPNFEYKGEKYFEEGINWVNEIIGKSKLCKGEAL</sequence>
<feature type="domain" description="Xylose isomerase-like TIM barrel" evidence="1">
    <location>
        <begin position="34"/>
        <end position="270"/>
    </location>
</feature>
<evidence type="ECO:0000313" key="2">
    <source>
        <dbReference type="EMBL" id="AFS77300.1"/>
    </source>
</evidence>
<dbReference type="STRING" id="1128398.Curi_c02200"/>
<dbReference type="Gene3D" id="3.20.20.150">
    <property type="entry name" value="Divalent-metal-dependent TIM barrel enzymes"/>
    <property type="match status" value="1"/>
</dbReference>
<dbReference type="eggNOG" id="COG1082">
    <property type="taxonomic scope" value="Bacteria"/>
</dbReference>
<dbReference type="SUPFAM" id="SSF51658">
    <property type="entry name" value="Xylose isomerase-like"/>
    <property type="match status" value="1"/>
</dbReference>
<dbReference type="HOGENOM" id="CLU_081219_0_0_9"/>
<evidence type="ECO:0000259" key="1">
    <source>
        <dbReference type="Pfam" id="PF01261"/>
    </source>
</evidence>
<dbReference type="KEGG" id="cad:Curi_c02200"/>
<dbReference type="AlphaFoldDB" id="K0AX24"/>
<dbReference type="Pfam" id="PF01261">
    <property type="entry name" value="AP_endonuc_2"/>
    <property type="match status" value="1"/>
</dbReference>
<gene>
    <name evidence="2" type="ordered locus">Curi_c02200</name>
</gene>
<accession>K0AX24</accession>
<dbReference type="EMBL" id="CP003326">
    <property type="protein sequence ID" value="AFS77300.1"/>
    <property type="molecule type" value="Genomic_DNA"/>
</dbReference>
<proteinExistence type="predicted"/>
<reference evidence="2 3" key="1">
    <citation type="journal article" date="2012" name="PLoS ONE">
        <title>The purine-utilizing bacterium Clostridium acidurici 9a: a genome-guided metabolic reconsideration.</title>
        <authorList>
            <person name="Hartwich K."/>
            <person name="Poehlein A."/>
            <person name="Daniel R."/>
        </authorList>
    </citation>
    <scope>NUCLEOTIDE SEQUENCE [LARGE SCALE GENOMIC DNA]</scope>
    <source>
        <strain evidence="3">ATCC 7906 / DSM 604 / BCRC 14475 / CIP 104303 / KCTC 5404 / NCIMB 10678 / 9a</strain>
    </source>
</reference>
<dbReference type="OrthoDB" id="1705339at2"/>
<evidence type="ECO:0000313" key="3">
    <source>
        <dbReference type="Proteomes" id="UP000006094"/>
    </source>
</evidence>
<dbReference type="Proteomes" id="UP000006094">
    <property type="component" value="Chromosome"/>
</dbReference>
<dbReference type="RefSeq" id="WP_014966437.1">
    <property type="nucleotide sequence ID" value="NC_018664.1"/>
</dbReference>
<dbReference type="InterPro" id="IPR036237">
    <property type="entry name" value="Xyl_isomerase-like_sf"/>
</dbReference>
<name>K0AX24_GOTA9</name>
<protein>
    <recommendedName>
        <fullName evidence="1">Xylose isomerase-like TIM barrel domain-containing protein</fullName>
    </recommendedName>
</protein>
<organism evidence="2 3">
    <name type="scientific">Gottschalkia acidurici (strain ATCC 7906 / DSM 604 / BCRC 14475 / CIP 104303 / KCTC 5404 / NCIMB 10678 / 9a)</name>
    <name type="common">Clostridium acidurici</name>
    <dbReference type="NCBI Taxonomy" id="1128398"/>
    <lineage>
        <taxon>Bacteria</taxon>
        <taxon>Bacillati</taxon>
        <taxon>Bacillota</taxon>
        <taxon>Tissierellia</taxon>
        <taxon>Tissierellales</taxon>
        <taxon>Gottschalkiaceae</taxon>
        <taxon>Gottschalkia</taxon>
    </lineage>
</organism>
<keyword evidence="3" id="KW-1185">Reference proteome</keyword>
<dbReference type="InterPro" id="IPR013022">
    <property type="entry name" value="Xyl_isomerase-like_TIM-brl"/>
</dbReference>